<evidence type="ECO:0000313" key="2">
    <source>
        <dbReference type="EMBL" id="CAD8816221.1"/>
    </source>
</evidence>
<protein>
    <submittedName>
        <fullName evidence="2">Uncharacterized protein</fullName>
    </submittedName>
</protein>
<feature type="region of interest" description="Disordered" evidence="1">
    <location>
        <begin position="28"/>
        <end position="144"/>
    </location>
</feature>
<gene>
    <name evidence="2" type="ORF">TOLI1172_LOCUS609</name>
</gene>
<feature type="region of interest" description="Disordered" evidence="1">
    <location>
        <begin position="252"/>
        <end position="278"/>
    </location>
</feature>
<reference evidence="2" key="1">
    <citation type="submission" date="2021-01" db="EMBL/GenBank/DDBJ databases">
        <authorList>
            <person name="Corre E."/>
            <person name="Pelletier E."/>
            <person name="Niang G."/>
            <person name="Scheremetjew M."/>
            <person name="Finn R."/>
            <person name="Kale V."/>
            <person name="Holt S."/>
            <person name="Cochrane G."/>
            <person name="Meng A."/>
            <person name="Brown T."/>
            <person name="Cohen L."/>
        </authorList>
    </citation>
    <scope>NUCLEOTIDE SEQUENCE</scope>
    <source>
        <strain evidence="2">CCMP3278</strain>
    </source>
</reference>
<feature type="compositionally biased region" description="Low complexity" evidence="1">
    <location>
        <begin position="66"/>
        <end position="77"/>
    </location>
</feature>
<organism evidence="2">
    <name type="scientific">Timspurckia oligopyrenoides</name>
    <dbReference type="NCBI Taxonomy" id="708627"/>
    <lineage>
        <taxon>Eukaryota</taxon>
        <taxon>Rhodophyta</taxon>
        <taxon>Bangiophyceae</taxon>
        <taxon>Porphyridiales</taxon>
        <taxon>Porphyridiaceae</taxon>
        <taxon>Timspurckia</taxon>
    </lineage>
</organism>
<name>A0A7S0ZAY6_9RHOD</name>
<feature type="compositionally biased region" description="Pro residues" evidence="1">
    <location>
        <begin position="118"/>
        <end position="140"/>
    </location>
</feature>
<proteinExistence type="predicted"/>
<feature type="compositionally biased region" description="Low complexity" evidence="1">
    <location>
        <begin position="257"/>
        <end position="278"/>
    </location>
</feature>
<dbReference type="AlphaFoldDB" id="A0A7S0ZAY6"/>
<accession>A0A7S0ZAY6</accession>
<dbReference type="EMBL" id="HBFP01000830">
    <property type="protein sequence ID" value="CAD8816221.1"/>
    <property type="molecule type" value="Transcribed_RNA"/>
</dbReference>
<evidence type="ECO:0000256" key="1">
    <source>
        <dbReference type="SAM" id="MobiDB-lite"/>
    </source>
</evidence>
<sequence length="655" mass="73954">MEGHESGMNDGSRNESKLEVVGAEMLLFSNQKGGKKRGRPRLEENQNKPLSAYMRKKYQIDDQKLIQHQQQQQQPCVAPVPPPAKAIVPKEHEKMQEQQQHPIKIAPQPTILPTIQPQKPPKPQKPSPPPVQQQPPPPAAPHNINLTNARHMRTHLSTHSQTYAHLLSLEHTLDKLLHAKHRLVKDSLSSHYSASASHSISTSKTFRLYITHSFAHQSPHSRESHLLPHSTTPTPMWKLKIFGKTLAQHSAIDHQPNDSPSDNNNSNTTSNLNTTTQRNNEYRFGHVIRKVFIELHPCGEVSGSVVNKGDDVVLSHEKVSENEEHGVEWIEWERGSTSDERSIDGVEVCRKGSRNVRANIVIWPDYNGSNRYRVTKCLAVVCGGDGRARGGRTKHEIMRSVLEYIEKNGLVVRQAKREEQDKELSGVDVRLNENLMDLIESTPKEWRNAWNSGGIQDGNQVQLDVLPVERVIQAVRYHIMPLDPLMIRYDVVIDGGMAKDDACIRCFDIQMEVGSDRGDCAMEVHHNYGSAVPHHSEYQAVTAKHLDALEQLGKHHQQYNLLSEFGNNPAVAMKKLVLNSGAKRDEWVNEKENLKLAELIVNGEVVRDRNSAVFDGMWVSEAGARYLLKKCIADLNRKELEEKKRAESNQAIPNP</sequence>
<feature type="compositionally biased region" description="Low complexity" evidence="1">
    <location>
        <begin position="97"/>
        <end position="117"/>
    </location>
</feature>